<name>A0ABD3FY46_9STRA</name>
<dbReference type="Proteomes" id="UP001632037">
    <property type="component" value="Unassembled WGS sequence"/>
</dbReference>
<keyword evidence="1" id="KW-0175">Coiled coil</keyword>
<evidence type="ECO:0008006" key="5">
    <source>
        <dbReference type="Google" id="ProtNLM"/>
    </source>
</evidence>
<sequence>MSLLFDPSASSFYFEPDVNEEQLFVTDMLDLFDDKSWLETELLPVASVVPEQSPRALKRLRPKGSEAVVTPKRARSSTEARPRLRNKGKIEILRCEVKSLEDELESLQRARHDADNPEDHQTEVLWKVIATKQSRERERAEQQNKTLKTLLTAQCTLTASLSGVLNQWRELPVPDGRPKRVRGERQRQQDVKFRQRKKQERQQLLATAQQLETQLAKLRQTDATCTGSPLHKKRKSFSPCAVWQSKAEAMKQQRFEAELLNMTLRRALAKEQQVARSLQTTTNKRSFIPESVMYDMRQENLAQTETQTQTQIHQHSQCCNPITLHINPVAVRCEIEATLQRMLLQADTVLNATAVDNSISFDSRIRLDPILGLTTDVTSTTPMNCSLDRAVKLLGPKFNAQDIDIRCVPRPRHVGGERQFTVELGAPYQTVLLDGFGSTCRSDDDNRRLIVWAAISFDRCGALCFRECTWLTVHRSQENPASASVIRSHYSLTAEKLLAVP</sequence>
<dbReference type="AlphaFoldDB" id="A0ABD3FY46"/>
<feature type="compositionally biased region" description="Basic and acidic residues" evidence="2">
    <location>
        <begin position="176"/>
        <end position="193"/>
    </location>
</feature>
<organism evidence="3 4">
    <name type="scientific">Phytophthora oleae</name>
    <dbReference type="NCBI Taxonomy" id="2107226"/>
    <lineage>
        <taxon>Eukaryota</taxon>
        <taxon>Sar</taxon>
        <taxon>Stramenopiles</taxon>
        <taxon>Oomycota</taxon>
        <taxon>Peronosporomycetes</taxon>
        <taxon>Peronosporales</taxon>
        <taxon>Peronosporaceae</taxon>
        <taxon>Phytophthora</taxon>
    </lineage>
</organism>
<keyword evidence="4" id="KW-1185">Reference proteome</keyword>
<gene>
    <name evidence="3" type="ORF">V7S43_003787</name>
</gene>
<evidence type="ECO:0000313" key="3">
    <source>
        <dbReference type="EMBL" id="KAL3670595.1"/>
    </source>
</evidence>
<accession>A0ABD3FY46</accession>
<evidence type="ECO:0000313" key="4">
    <source>
        <dbReference type="Proteomes" id="UP001632037"/>
    </source>
</evidence>
<evidence type="ECO:0000256" key="1">
    <source>
        <dbReference type="SAM" id="Coils"/>
    </source>
</evidence>
<evidence type="ECO:0000256" key="2">
    <source>
        <dbReference type="SAM" id="MobiDB-lite"/>
    </source>
</evidence>
<reference evidence="3 4" key="1">
    <citation type="submission" date="2024-09" db="EMBL/GenBank/DDBJ databases">
        <title>Genome sequencing and assembly of Phytophthora oleae, isolate VK10A, causative agent of rot of olive drupes.</title>
        <authorList>
            <person name="Conti Taguali S."/>
            <person name="Riolo M."/>
            <person name="La Spada F."/>
            <person name="Cacciola S.O."/>
            <person name="Dionisio G."/>
        </authorList>
    </citation>
    <scope>NUCLEOTIDE SEQUENCE [LARGE SCALE GENOMIC DNA]</scope>
    <source>
        <strain evidence="3 4">VK10A</strain>
    </source>
</reference>
<feature type="region of interest" description="Disordered" evidence="2">
    <location>
        <begin position="62"/>
        <end position="82"/>
    </location>
</feature>
<dbReference type="EMBL" id="JBIMZQ010000006">
    <property type="protein sequence ID" value="KAL3670595.1"/>
    <property type="molecule type" value="Genomic_DNA"/>
</dbReference>
<protein>
    <recommendedName>
        <fullName evidence="5">M96 mating-specific protein family</fullName>
    </recommendedName>
</protein>
<proteinExistence type="predicted"/>
<feature type="region of interest" description="Disordered" evidence="2">
    <location>
        <begin position="170"/>
        <end position="199"/>
    </location>
</feature>
<feature type="coiled-coil region" evidence="1">
    <location>
        <begin position="90"/>
        <end position="150"/>
    </location>
</feature>
<comment type="caution">
    <text evidence="3">The sequence shown here is derived from an EMBL/GenBank/DDBJ whole genome shotgun (WGS) entry which is preliminary data.</text>
</comment>